<dbReference type="EMBL" id="KJ812998">
    <property type="protein sequence ID" value="AIM48541.1"/>
    <property type="molecule type" value="Genomic_DNA"/>
</dbReference>
<evidence type="ECO:0000313" key="1">
    <source>
        <dbReference type="EMBL" id="AIM48541.1"/>
    </source>
</evidence>
<reference evidence="1" key="1">
    <citation type="journal article" date="2015" name="Antimicrob. Agents Chemother.">
        <title>Characterization of multiple NDM-1-producing Enterobacteriaceae isolates from the same patient.</title>
        <authorList>
            <person name="Tijet N."/>
            <person name="Richardson D."/>
            <person name="MacMullin G."/>
            <person name="Patel S.N."/>
            <person name="Melano R.G."/>
        </authorList>
    </citation>
    <scope>NUCLEOTIDE SEQUENCE</scope>
    <source>
        <strain evidence="1">GN574</strain>
        <plasmid evidence="1">pNDM-Ec1GN574</plasmid>
    </source>
</reference>
<accession>A0A0E3DSZ9</accession>
<protein>
    <submittedName>
        <fullName evidence="1">Uncharacterized protein</fullName>
    </submittedName>
</protein>
<keyword evidence="1" id="KW-0614">Plasmid</keyword>
<name>A0A0E3DSZ9_ENTCL</name>
<dbReference type="AlphaFoldDB" id="A0A0E3DSZ9"/>
<organism evidence="1">
    <name type="scientific">Enterobacter cloacae</name>
    <dbReference type="NCBI Taxonomy" id="550"/>
    <lineage>
        <taxon>Bacteria</taxon>
        <taxon>Pseudomonadati</taxon>
        <taxon>Pseudomonadota</taxon>
        <taxon>Gammaproteobacteria</taxon>
        <taxon>Enterobacterales</taxon>
        <taxon>Enterobacteriaceae</taxon>
        <taxon>Enterobacter</taxon>
        <taxon>Enterobacter cloacae complex</taxon>
    </lineage>
</organism>
<proteinExistence type="predicted"/>
<geneLocation type="plasmid" evidence="1">
    <name>pNDM-Ec1GN574</name>
</geneLocation>
<sequence>MYTHQTVLFEECNADLVWLKLVRSTIHHLKREILFFSGLIEHQRWKVGQNVLQLL</sequence>